<dbReference type="OrthoDB" id="9801525at2"/>
<sequence>MYIYKTTGVCSKEIEFHVEGSILKEVKFYAGCPGSLQGISKLIAGMHIDEAIERLQGITCGEKNTSCPDQLAKALIQLKQKIA</sequence>
<dbReference type="InterPro" id="IPR024434">
    <property type="entry name" value="TSCPD_dom"/>
</dbReference>
<evidence type="ECO:0000256" key="4">
    <source>
        <dbReference type="ARBA" id="ARBA00022741"/>
    </source>
</evidence>
<dbReference type="EC" id="1.17.4.1" evidence="2"/>
<evidence type="ECO:0000256" key="3">
    <source>
        <dbReference type="ARBA" id="ARBA00022634"/>
    </source>
</evidence>
<dbReference type="Proteomes" id="UP000070456">
    <property type="component" value="Unassembled WGS sequence"/>
</dbReference>
<keyword evidence="4" id="KW-0547">Nucleotide-binding</keyword>
<dbReference type="InterPro" id="IPR023806">
    <property type="entry name" value="CHP03905"/>
</dbReference>
<dbReference type="EMBL" id="LOEE01000087">
    <property type="protein sequence ID" value="KXG73643.1"/>
    <property type="molecule type" value="Genomic_DNA"/>
</dbReference>
<dbReference type="GO" id="GO:0004748">
    <property type="term" value="F:ribonucleoside-diphosphate reductase activity, thioredoxin disulfide as acceptor"/>
    <property type="evidence" value="ECO:0007669"/>
    <property type="project" value="UniProtKB-EC"/>
</dbReference>
<evidence type="ECO:0000256" key="2">
    <source>
        <dbReference type="ARBA" id="ARBA00012274"/>
    </source>
</evidence>
<evidence type="ECO:0000256" key="5">
    <source>
        <dbReference type="ARBA" id="ARBA00047754"/>
    </source>
</evidence>
<dbReference type="RefSeq" id="WP_068558083.1">
    <property type="nucleotide sequence ID" value="NZ_LOEE01000087.1"/>
</dbReference>
<comment type="catalytic activity">
    <reaction evidence="5">
        <text>a 2'-deoxyribonucleoside 5'-diphosphate + [thioredoxin]-disulfide + H2O = a ribonucleoside 5'-diphosphate + [thioredoxin]-dithiol</text>
        <dbReference type="Rhea" id="RHEA:23252"/>
        <dbReference type="Rhea" id="RHEA-COMP:10698"/>
        <dbReference type="Rhea" id="RHEA-COMP:10700"/>
        <dbReference type="ChEBI" id="CHEBI:15377"/>
        <dbReference type="ChEBI" id="CHEBI:29950"/>
        <dbReference type="ChEBI" id="CHEBI:50058"/>
        <dbReference type="ChEBI" id="CHEBI:57930"/>
        <dbReference type="ChEBI" id="CHEBI:73316"/>
        <dbReference type="EC" id="1.17.4.1"/>
    </reaction>
</comment>
<gene>
    <name evidence="7" type="ORF">AN619_30110</name>
</gene>
<dbReference type="PATRIC" id="fig|520762.4.peg.3318"/>
<comment type="similarity">
    <text evidence="1">Belongs to the ribonucleoside diphosphate reductase class-2 family.</text>
</comment>
<dbReference type="AlphaFoldDB" id="A0A140KZB8"/>
<reference evidence="7 8" key="1">
    <citation type="submission" date="2015-12" db="EMBL/GenBank/DDBJ databases">
        <title>Draft genome sequence of the thermoanaerobe Thermotalea metallivorans, an isolate from the runoff channel of the Great Artesian Basin, Australia.</title>
        <authorList>
            <person name="Patel B.K."/>
        </authorList>
    </citation>
    <scope>NUCLEOTIDE SEQUENCE [LARGE SCALE GENOMIC DNA]</scope>
    <source>
        <strain evidence="7 8">B2-1</strain>
    </source>
</reference>
<evidence type="ECO:0000259" key="6">
    <source>
        <dbReference type="Pfam" id="PF12637"/>
    </source>
</evidence>
<keyword evidence="3" id="KW-0237">DNA synthesis</keyword>
<keyword evidence="8" id="KW-1185">Reference proteome</keyword>
<protein>
    <recommendedName>
        <fullName evidence="2">ribonucleoside-diphosphate reductase</fullName>
        <ecNumber evidence="2">1.17.4.1</ecNumber>
    </recommendedName>
</protein>
<dbReference type="STRING" id="520762.AN619_30110"/>
<proteinExistence type="inferred from homology"/>
<feature type="domain" description="TSCPD" evidence="6">
    <location>
        <begin position="4"/>
        <end position="77"/>
    </location>
</feature>
<dbReference type="Pfam" id="PF12637">
    <property type="entry name" value="TSCPD"/>
    <property type="match status" value="1"/>
</dbReference>
<name>A0A140KZB8_9FIRM</name>
<evidence type="ECO:0000256" key="1">
    <source>
        <dbReference type="ARBA" id="ARBA00007405"/>
    </source>
</evidence>
<dbReference type="GO" id="GO:0071897">
    <property type="term" value="P:DNA biosynthetic process"/>
    <property type="evidence" value="ECO:0007669"/>
    <property type="project" value="UniProtKB-KW"/>
</dbReference>
<organism evidence="7 8">
    <name type="scientific">Thermotalea metallivorans</name>
    <dbReference type="NCBI Taxonomy" id="520762"/>
    <lineage>
        <taxon>Bacteria</taxon>
        <taxon>Bacillati</taxon>
        <taxon>Bacillota</taxon>
        <taxon>Clostridia</taxon>
        <taxon>Peptostreptococcales</taxon>
        <taxon>Thermotaleaceae</taxon>
        <taxon>Thermotalea</taxon>
    </lineage>
</organism>
<dbReference type="GO" id="GO:0000166">
    <property type="term" value="F:nucleotide binding"/>
    <property type="evidence" value="ECO:0007669"/>
    <property type="project" value="UniProtKB-KW"/>
</dbReference>
<dbReference type="NCBIfam" id="TIGR03905">
    <property type="entry name" value="TIGR03905_4_Cys"/>
    <property type="match status" value="1"/>
</dbReference>
<accession>A0A140KZB8</accession>
<evidence type="ECO:0000313" key="8">
    <source>
        <dbReference type="Proteomes" id="UP000070456"/>
    </source>
</evidence>
<evidence type="ECO:0000313" key="7">
    <source>
        <dbReference type="EMBL" id="KXG73643.1"/>
    </source>
</evidence>
<comment type="caution">
    <text evidence="7">The sequence shown here is derived from an EMBL/GenBank/DDBJ whole genome shotgun (WGS) entry which is preliminary data.</text>
</comment>